<organism evidence="1 2">
    <name type="scientific">Scutellospora calospora</name>
    <dbReference type="NCBI Taxonomy" id="85575"/>
    <lineage>
        <taxon>Eukaryota</taxon>
        <taxon>Fungi</taxon>
        <taxon>Fungi incertae sedis</taxon>
        <taxon>Mucoromycota</taxon>
        <taxon>Glomeromycotina</taxon>
        <taxon>Glomeromycetes</taxon>
        <taxon>Diversisporales</taxon>
        <taxon>Gigasporaceae</taxon>
        <taxon>Scutellospora</taxon>
    </lineage>
</organism>
<name>A0ACA9NGP8_9GLOM</name>
<feature type="non-terminal residue" evidence="1">
    <location>
        <position position="1"/>
    </location>
</feature>
<protein>
    <submittedName>
        <fullName evidence="1">1428_t:CDS:1</fullName>
    </submittedName>
</protein>
<gene>
    <name evidence="1" type="ORF">SCALOS_LOCUS8644</name>
</gene>
<dbReference type="EMBL" id="CAJVPM010023604">
    <property type="protein sequence ID" value="CAG8650349.1"/>
    <property type="molecule type" value="Genomic_DNA"/>
</dbReference>
<feature type="non-terminal residue" evidence="1">
    <location>
        <position position="44"/>
    </location>
</feature>
<dbReference type="Proteomes" id="UP000789860">
    <property type="component" value="Unassembled WGS sequence"/>
</dbReference>
<evidence type="ECO:0000313" key="1">
    <source>
        <dbReference type="EMBL" id="CAG8650349.1"/>
    </source>
</evidence>
<proteinExistence type="predicted"/>
<sequence>VYRQRLLADNNLPPMHVFSQMASISYEREPRHVKAAYVNLSSLL</sequence>
<reference evidence="1" key="1">
    <citation type="submission" date="2021-06" db="EMBL/GenBank/DDBJ databases">
        <authorList>
            <person name="Kallberg Y."/>
            <person name="Tangrot J."/>
            <person name="Rosling A."/>
        </authorList>
    </citation>
    <scope>NUCLEOTIDE SEQUENCE</scope>
    <source>
        <strain evidence="1">AU212A</strain>
    </source>
</reference>
<accession>A0ACA9NGP8</accession>
<evidence type="ECO:0000313" key="2">
    <source>
        <dbReference type="Proteomes" id="UP000789860"/>
    </source>
</evidence>
<keyword evidence="2" id="KW-1185">Reference proteome</keyword>
<comment type="caution">
    <text evidence="1">The sequence shown here is derived from an EMBL/GenBank/DDBJ whole genome shotgun (WGS) entry which is preliminary data.</text>
</comment>